<evidence type="ECO:0000256" key="2">
    <source>
        <dbReference type="SAM" id="Phobius"/>
    </source>
</evidence>
<dbReference type="Proteomes" id="UP001603857">
    <property type="component" value="Unassembled WGS sequence"/>
</dbReference>
<gene>
    <name evidence="3" type="ORF">Fmac_005874</name>
</gene>
<feature type="region of interest" description="Disordered" evidence="1">
    <location>
        <begin position="40"/>
        <end position="59"/>
    </location>
</feature>
<name>A0ABD1N905_9FABA</name>
<keyword evidence="2" id="KW-0472">Membrane</keyword>
<keyword evidence="2" id="KW-1133">Transmembrane helix</keyword>
<keyword evidence="4" id="KW-1185">Reference proteome</keyword>
<dbReference type="AlphaFoldDB" id="A0ABD1N905"/>
<evidence type="ECO:0000313" key="3">
    <source>
        <dbReference type="EMBL" id="KAL2344589.1"/>
    </source>
</evidence>
<dbReference type="PANTHER" id="PTHR37206">
    <property type="entry name" value="TRANSMEMBRANE PROTEIN"/>
    <property type="match status" value="1"/>
</dbReference>
<organism evidence="3 4">
    <name type="scientific">Flemingia macrophylla</name>
    <dbReference type="NCBI Taxonomy" id="520843"/>
    <lineage>
        <taxon>Eukaryota</taxon>
        <taxon>Viridiplantae</taxon>
        <taxon>Streptophyta</taxon>
        <taxon>Embryophyta</taxon>
        <taxon>Tracheophyta</taxon>
        <taxon>Spermatophyta</taxon>
        <taxon>Magnoliopsida</taxon>
        <taxon>eudicotyledons</taxon>
        <taxon>Gunneridae</taxon>
        <taxon>Pentapetalae</taxon>
        <taxon>rosids</taxon>
        <taxon>fabids</taxon>
        <taxon>Fabales</taxon>
        <taxon>Fabaceae</taxon>
        <taxon>Papilionoideae</taxon>
        <taxon>50 kb inversion clade</taxon>
        <taxon>NPAAA clade</taxon>
        <taxon>indigoferoid/millettioid clade</taxon>
        <taxon>Phaseoleae</taxon>
        <taxon>Flemingia</taxon>
    </lineage>
</organism>
<feature type="transmembrane region" description="Helical" evidence="2">
    <location>
        <begin position="121"/>
        <end position="147"/>
    </location>
</feature>
<reference evidence="3 4" key="1">
    <citation type="submission" date="2024-08" db="EMBL/GenBank/DDBJ databases">
        <title>Insights into the chromosomal genome structure of Flemingia macrophylla.</title>
        <authorList>
            <person name="Ding Y."/>
            <person name="Zhao Y."/>
            <person name="Bi W."/>
            <person name="Wu M."/>
            <person name="Zhao G."/>
            <person name="Gong Y."/>
            <person name="Li W."/>
            <person name="Zhang P."/>
        </authorList>
    </citation>
    <scope>NUCLEOTIDE SEQUENCE [LARGE SCALE GENOMIC DNA]</scope>
    <source>
        <strain evidence="3">DYQJB</strain>
        <tissue evidence="3">Leaf</tissue>
    </source>
</reference>
<keyword evidence="2" id="KW-0812">Transmembrane</keyword>
<dbReference type="PANTHER" id="PTHR37206:SF4">
    <property type="entry name" value="TRANSMEMBRANE PROTEIN"/>
    <property type="match status" value="1"/>
</dbReference>
<dbReference type="EMBL" id="JBGMDY010000002">
    <property type="protein sequence ID" value="KAL2344589.1"/>
    <property type="molecule type" value="Genomic_DNA"/>
</dbReference>
<evidence type="ECO:0008006" key="5">
    <source>
        <dbReference type="Google" id="ProtNLM"/>
    </source>
</evidence>
<sequence length="194" mass="22384">MEHKEDIDDEWEQIEKLHKSPENYGWNMIAINENYIEVGDQASSTDDPPSPTHRDLSLPQIVPTCPEDGTLTSESDDGGVVAAPPSEWWLRVVNEWRKLLKLRLDGIGMREGVSNWAMRTWVFWSFTRVTGAGAVTAVLVSLVYMGIRRRHRSVDRWVYLLREKDEKISQLLFQIAQLNEVLSSRRKVSVHRVN</sequence>
<protein>
    <recommendedName>
        <fullName evidence="5">Transmembrane protein</fullName>
    </recommendedName>
</protein>
<evidence type="ECO:0000256" key="1">
    <source>
        <dbReference type="SAM" id="MobiDB-lite"/>
    </source>
</evidence>
<proteinExistence type="predicted"/>
<evidence type="ECO:0000313" key="4">
    <source>
        <dbReference type="Proteomes" id="UP001603857"/>
    </source>
</evidence>
<accession>A0ABD1N905</accession>
<comment type="caution">
    <text evidence="3">The sequence shown here is derived from an EMBL/GenBank/DDBJ whole genome shotgun (WGS) entry which is preliminary data.</text>
</comment>